<feature type="transmembrane region" description="Helical" evidence="1">
    <location>
        <begin position="55"/>
        <end position="78"/>
    </location>
</feature>
<dbReference type="OrthoDB" id="5457281at2"/>
<accession>A0A1S2VJB8</accession>
<dbReference type="AlphaFoldDB" id="A0A1S2VJB8"/>
<keyword evidence="1" id="KW-0812">Transmembrane</keyword>
<feature type="transmembrane region" description="Helical" evidence="1">
    <location>
        <begin position="29"/>
        <end position="49"/>
    </location>
</feature>
<feature type="transmembrane region" description="Helical" evidence="1">
    <location>
        <begin position="228"/>
        <end position="251"/>
    </location>
</feature>
<evidence type="ECO:0000313" key="2">
    <source>
        <dbReference type="EMBL" id="OIN58480.1"/>
    </source>
</evidence>
<feature type="transmembrane region" description="Helical" evidence="1">
    <location>
        <begin position="85"/>
        <end position="106"/>
    </location>
</feature>
<keyword evidence="3" id="KW-1185">Reference proteome</keyword>
<keyword evidence="1" id="KW-0472">Membrane</keyword>
<comment type="caution">
    <text evidence="2">The sequence shown here is derived from an EMBL/GenBank/DDBJ whole genome shotgun (WGS) entry which is preliminary data.</text>
</comment>
<feature type="transmembrane region" description="Helical" evidence="1">
    <location>
        <begin position="146"/>
        <end position="164"/>
    </location>
</feature>
<keyword evidence="1" id="KW-1133">Transmembrane helix</keyword>
<feature type="transmembrane region" description="Helical" evidence="1">
    <location>
        <begin position="204"/>
        <end position="222"/>
    </location>
</feature>
<evidence type="ECO:0000313" key="3">
    <source>
        <dbReference type="Proteomes" id="UP000181790"/>
    </source>
</evidence>
<feature type="transmembrane region" description="Helical" evidence="1">
    <location>
        <begin position="170"/>
        <end position="192"/>
    </location>
</feature>
<gene>
    <name evidence="2" type="ORF">BLX24_15650</name>
</gene>
<evidence type="ECO:0000256" key="1">
    <source>
        <dbReference type="SAM" id="Phobius"/>
    </source>
</evidence>
<name>A0A1S2VJB8_9BACT</name>
<protein>
    <submittedName>
        <fullName evidence="2">Uncharacterized protein</fullName>
    </submittedName>
</protein>
<organism evidence="2 3">
    <name type="scientific">Arsenicibacter rosenii</name>
    <dbReference type="NCBI Taxonomy" id="1750698"/>
    <lineage>
        <taxon>Bacteria</taxon>
        <taxon>Pseudomonadati</taxon>
        <taxon>Bacteroidota</taxon>
        <taxon>Cytophagia</taxon>
        <taxon>Cytophagales</taxon>
        <taxon>Spirosomataceae</taxon>
        <taxon>Arsenicibacter</taxon>
    </lineage>
</organism>
<dbReference type="EMBL" id="MORL01000007">
    <property type="protein sequence ID" value="OIN58480.1"/>
    <property type="molecule type" value="Genomic_DNA"/>
</dbReference>
<proteinExistence type="predicted"/>
<sequence>MPVLLLKLTLMPSVVALITLAIRRWGHQIGGLIGSMPWVAGAILLFFILEQGTQFGINAVQGIMTGIVALLAFCFSYAWFSKRYLWALTLTLSYGIYTATALSLNYLALPLVASYAVTMVSILVALYFFPVPAAAPKAGKRLKYDILIRMAVATLFTLGITGLAELLGPTWSGVLTPFPILTSILAIFSHLLQGSDATVATMRGIVIGLLGFTTFLFLQAFLLREFPVGLSFFLAFLVNAIINVAAARIYAPARRGVD</sequence>
<feature type="transmembrane region" description="Helical" evidence="1">
    <location>
        <begin position="6"/>
        <end position="22"/>
    </location>
</feature>
<reference evidence="2 3" key="1">
    <citation type="submission" date="2016-10" db="EMBL/GenBank/DDBJ databases">
        <title>Arsenicibacter rosenii gen. nov., sp. nov., an efficient arsenic-methylating bacterium isolated from an arsenic-contaminated paddy soil.</title>
        <authorList>
            <person name="Huang K."/>
        </authorList>
    </citation>
    <scope>NUCLEOTIDE SEQUENCE [LARGE SCALE GENOMIC DNA]</scope>
    <source>
        <strain evidence="2 3">SM-1</strain>
    </source>
</reference>
<feature type="transmembrane region" description="Helical" evidence="1">
    <location>
        <begin position="112"/>
        <end position="134"/>
    </location>
</feature>
<dbReference type="Proteomes" id="UP000181790">
    <property type="component" value="Unassembled WGS sequence"/>
</dbReference>